<sequence>MVFLVLAATALTLFLAYLWHISGHWARRKVPSPCPSEYLGILWNNISMSEHIGIVTDKMYKRFHGKPYYGTFSFFKPLFVVKDLELVKMVLQTDFNSFQKK</sequence>
<keyword evidence="1" id="KW-0503">Monooxygenase</keyword>
<dbReference type="GO" id="GO:0004497">
    <property type="term" value="F:monooxygenase activity"/>
    <property type="evidence" value="ECO:0007669"/>
    <property type="project" value="UniProtKB-KW"/>
</dbReference>
<reference evidence="2" key="1">
    <citation type="submission" date="2020-03" db="EMBL/GenBank/DDBJ databases">
        <title>Transcriptomic Profiling of the Digestive Tract of the Rat Flea, Xenopsylla cheopis, Following Blood Feeding and Infection with Yersinia pestis.</title>
        <authorList>
            <person name="Bland D.M."/>
            <person name="Martens C.A."/>
            <person name="Virtaneva K."/>
            <person name="Kanakabandi K."/>
            <person name="Long D."/>
            <person name="Rosenke R."/>
            <person name="Saturday G.A."/>
            <person name="Hoyt F.H."/>
            <person name="Bruno D.P."/>
            <person name="Ribeiro J.M.C."/>
            <person name="Hinnebusch J."/>
        </authorList>
    </citation>
    <scope>NUCLEOTIDE SEQUENCE</scope>
</reference>
<dbReference type="GO" id="GO:0005506">
    <property type="term" value="F:iron ion binding"/>
    <property type="evidence" value="ECO:0007669"/>
    <property type="project" value="InterPro"/>
</dbReference>
<dbReference type="EMBL" id="GIIL01008099">
    <property type="protein sequence ID" value="NOV51825.1"/>
    <property type="molecule type" value="Transcribed_RNA"/>
</dbReference>
<keyword evidence="1" id="KW-0560">Oxidoreductase</keyword>
<evidence type="ECO:0000313" key="2">
    <source>
        <dbReference type="EMBL" id="NOV51825.1"/>
    </source>
</evidence>
<dbReference type="AlphaFoldDB" id="A0A6M2DZN5"/>
<dbReference type="GO" id="GO:0016705">
    <property type="term" value="F:oxidoreductase activity, acting on paired donors, with incorporation or reduction of molecular oxygen"/>
    <property type="evidence" value="ECO:0007669"/>
    <property type="project" value="InterPro"/>
</dbReference>
<dbReference type="InterPro" id="IPR036396">
    <property type="entry name" value="Cyt_P450_sf"/>
</dbReference>
<protein>
    <submittedName>
        <fullName evidence="2">Putative secreted protein</fullName>
    </submittedName>
</protein>
<proteinExistence type="predicted"/>
<dbReference type="Gene3D" id="1.10.630.10">
    <property type="entry name" value="Cytochrome P450"/>
    <property type="match status" value="1"/>
</dbReference>
<dbReference type="GO" id="GO:0020037">
    <property type="term" value="F:heme binding"/>
    <property type="evidence" value="ECO:0007669"/>
    <property type="project" value="InterPro"/>
</dbReference>
<organism evidence="2">
    <name type="scientific">Xenopsylla cheopis</name>
    <name type="common">Oriental rat flea</name>
    <name type="synonym">Pulex cheopis</name>
    <dbReference type="NCBI Taxonomy" id="163159"/>
    <lineage>
        <taxon>Eukaryota</taxon>
        <taxon>Metazoa</taxon>
        <taxon>Ecdysozoa</taxon>
        <taxon>Arthropoda</taxon>
        <taxon>Hexapoda</taxon>
        <taxon>Insecta</taxon>
        <taxon>Pterygota</taxon>
        <taxon>Neoptera</taxon>
        <taxon>Endopterygota</taxon>
        <taxon>Siphonaptera</taxon>
        <taxon>Pulicidae</taxon>
        <taxon>Xenopsyllinae</taxon>
        <taxon>Xenopsylla</taxon>
    </lineage>
</organism>
<accession>A0A6M2DZN5</accession>
<evidence type="ECO:0000256" key="1">
    <source>
        <dbReference type="ARBA" id="ARBA00023033"/>
    </source>
</evidence>
<name>A0A6M2DZN5_XENCH</name>
<dbReference type="SUPFAM" id="SSF48264">
    <property type="entry name" value="Cytochrome P450"/>
    <property type="match status" value="1"/>
</dbReference>